<protein>
    <submittedName>
        <fullName evidence="1">Uncharacterized protein</fullName>
    </submittedName>
</protein>
<evidence type="ECO:0000313" key="2">
    <source>
        <dbReference type="Proteomes" id="UP001519460"/>
    </source>
</evidence>
<keyword evidence="2" id="KW-1185">Reference proteome</keyword>
<gene>
    <name evidence="1" type="ORF">BaRGS_00013978</name>
</gene>
<reference evidence="1 2" key="1">
    <citation type="journal article" date="2023" name="Sci. Data">
        <title>Genome assembly of the Korean intertidal mud-creeper Batillaria attramentaria.</title>
        <authorList>
            <person name="Patra A.K."/>
            <person name="Ho P.T."/>
            <person name="Jun S."/>
            <person name="Lee S.J."/>
            <person name="Kim Y."/>
            <person name="Won Y.J."/>
        </authorList>
    </citation>
    <scope>NUCLEOTIDE SEQUENCE [LARGE SCALE GENOMIC DNA]</scope>
    <source>
        <strain evidence="1">Wonlab-2016</strain>
    </source>
</reference>
<dbReference type="Proteomes" id="UP001519460">
    <property type="component" value="Unassembled WGS sequence"/>
</dbReference>
<dbReference type="EMBL" id="JACVVK020000080">
    <property type="protein sequence ID" value="KAK7494851.1"/>
    <property type="molecule type" value="Genomic_DNA"/>
</dbReference>
<sequence>MVIMTSYCSRLGASIVPKLCNFLSSLVSRWTVEIATCGQREDFEHRWRCLSSRGSSLVQPDRSRQLCRRLKQRNLKPACFKVMENPNLSRLRDCGILQRLFVCFF</sequence>
<name>A0ABD0L6E6_9CAEN</name>
<comment type="caution">
    <text evidence="1">The sequence shown here is derived from an EMBL/GenBank/DDBJ whole genome shotgun (WGS) entry which is preliminary data.</text>
</comment>
<accession>A0ABD0L6E6</accession>
<dbReference type="AlphaFoldDB" id="A0ABD0L6E6"/>
<evidence type="ECO:0000313" key="1">
    <source>
        <dbReference type="EMBL" id="KAK7494851.1"/>
    </source>
</evidence>
<proteinExistence type="predicted"/>
<organism evidence="1 2">
    <name type="scientific">Batillaria attramentaria</name>
    <dbReference type="NCBI Taxonomy" id="370345"/>
    <lineage>
        <taxon>Eukaryota</taxon>
        <taxon>Metazoa</taxon>
        <taxon>Spiralia</taxon>
        <taxon>Lophotrochozoa</taxon>
        <taxon>Mollusca</taxon>
        <taxon>Gastropoda</taxon>
        <taxon>Caenogastropoda</taxon>
        <taxon>Sorbeoconcha</taxon>
        <taxon>Cerithioidea</taxon>
        <taxon>Batillariidae</taxon>
        <taxon>Batillaria</taxon>
    </lineage>
</organism>